<protein>
    <submittedName>
        <fullName evidence="1">Pre-mRNA splicing factor</fullName>
    </submittedName>
</protein>
<dbReference type="AlphaFoldDB" id="A0A8H6T728"/>
<dbReference type="Proteomes" id="UP000636479">
    <property type="component" value="Unassembled WGS sequence"/>
</dbReference>
<comment type="caution">
    <text evidence="1">The sequence shown here is derived from an EMBL/GenBank/DDBJ whole genome shotgun (WGS) entry which is preliminary data.</text>
</comment>
<keyword evidence="2" id="KW-1185">Reference proteome</keyword>
<dbReference type="OrthoDB" id="6141102at2759"/>
<dbReference type="EMBL" id="JACAZF010000002">
    <property type="protein sequence ID" value="KAF7312105.1"/>
    <property type="molecule type" value="Genomic_DNA"/>
</dbReference>
<reference evidence="1" key="1">
    <citation type="submission" date="2020-05" db="EMBL/GenBank/DDBJ databases">
        <title>Mycena genomes resolve the evolution of fungal bioluminescence.</title>
        <authorList>
            <person name="Tsai I.J."/>
        </authorList>
    </citation>
    <scope>NUCLEOTIDE SEQUENCE</scope>
    <source>
        <strain evidence="1">171206Taipei</strain>
    </source>
</reference>
<sequence>MSIADDDEEQARRLVYNVYNNIQSNFLAWKADYAARAMASASLSPLLNNTDINTNVSTQLTLYDALSIALVQTNQESLEYHDLESGTVHNVRMDMTRVCDPRGSEIFVPSPVYEHCAPIDRNNHHGDDSSKVPFIPFEDDPGFDLERYFVEFSGLAWTQPQMDPDLESVVVETARRLHYDHGMDLHRIASADVLPLPLFNQHRSQGMIHSSRRRDFFSEWPVGVSAAEKILPSQTPLAQSIKEAVQKLTTEFCTNLNCVIGFCSTHLDPLPEPLPGPPATLRNERLHEMVKEPCSVECFLLVEEDEEDFPDLFGYSAL</sequence>
<dbReference type="GeneID" id="59341634"/>
<name>A0A8H6T728_9AGAR</name>
<dbReference type="RefSeq" id="XP_037224213.1">
    <property type="nucleotide sequence ID" value="XM_037359118.1"/>
</dbReference>
<accession>A0A8H6T728</accession>
<evidence type="ECO:0000313" key="1">
    <source>
        <dbReference type="EMBL" id="KAF7312105.1"/>
    </source>
</evidence>
<proteinExistence type="predicted"/>
<gene>
    <name evidence="1" type="ORF">MIND_00222800</name>
</gene>
<organism evidence="1 2">
    <name type="scientific">Mycena indigotica</name>
    <dbReference type="NCBI Taxonomy" id="2126181"/>
    <lineage>
        <taxon>Eukaryota</taxon>
        <taxon>Fungi</taxon>
        <taxon>Dikarya</taxon>
        <taxon>Basidiomycota</taxon>
        <taxon>Agaricomycotina</taxon>
        <taxon>Agaricomycetes</taxon>
        <taxon>Agaricomycetidae</taxon>
        <taxon>Agaricales</taxon>
        <taxon>Marasmiineae</taxon>
        <taxon>Mycenaceae</taxon>
        <taxon>Mycena</taxon>
    </lineage>
</organism>
<evidence type="ECO:0000313" key="2">
    <source>
        <dbReference type="Proteomes" id="UP000636479"/>
    </source>
</evidence>